<gene>
    <name evidence="1" type="ORF">BRADI_5g11970v3</name>
</gene>
<dbReference type="Proteomes" id="UP000008810">
    <property type="component" value="Chromosome 5"/>
</dbReference>
<sequence length="88" mass="9314">MAMDSRVLPAAYAAPAVDVGVDGAARPWSRESADASSAEGRDMGMGLLGSAVAMDLPVLWDDEGRMKRELVAWAKAVASMAIRESMRC</sequence>
<dbReference type="eggNOG" id="ENOG502R3TA">
    <property type="taxonomic scope" value="Eukaryota"/>
</dbReference>
<keyword evidence="3" id="KW-1185">Reference proteome</keyword>
<dbReference type="EMBL" id="CM000884">
    <property type="protein sequence ID" value="KQJ82906.1"/>
    <property type="molecule type" value="Genomic_DNA"/>
</dbReference>
<dbReference type="OMA" id="IRESMHC"/>
<evidence type="ECO:0000313" key="1">
    <source>
        <dbReference type="EMBL" id="KQJ82906.1"/>
    </source>
</evidence>
<dbReference type="OrthoDB" id="686755at2759"/>
<accession>I1IYC1</accession>
<name>I1IYC1_BRADI</name>
<evidence type="ECO:0000313" key="2">
    <source>
        <dbReference type="EnsemblPlants" id="KQJ82906"/>
    </source>
</evidence>
<proteinExistence type="predicted"/>
<dbReference type="FunCoup" id="I1IYC1">
    <property type="interactions" value="702"/>
</dbReference>
<reference evidence="1 2" key="1">
    <citation type="journal article" date="2010" name="Nature">
        <title>Genome sequencing and analysis of the model grass Brachypodium distachyon.</title>
        <authorList>
            <consortium name="International Brachypodium Initiative"/>
        </authorList>
    </citation>
    <scope>NUCLEOTIDE SEQUENCE [LARGE SCALE GENOMIC DNA]</scope>
    <source>
        <strain evidence="1 2">Bd21</strain>
    </source>
</reference>
<reference evidence="1" key="2">
    <citation type="submission" date="2017-06" db="EMBL/GenBank/DDBJ databases">
        <title>WGS assembly of Brachypodium distachyon.</title>
        <authorList>
            <consortium name="The International Brachypodium Initiative"/>
            <person name="Lucas S."/>
            <person name="Harmon-Smith M."/>
            <person name="Lail K."/>
            <person name="Tice H."/>
            <person name="Grimwood J."/>
            <person name="Bruce D."/>
            <person name="Barry K."/>
            <person name="Shu S."/>
            <person name="Lindquist E."/>
            <person name="Wang M."/>
            <person name="Pitluck S."/>
            <person name="Vogel J.P."/>
            <person name="Garvin D.F."/>
            <person name="Mockler T.C."/>
            <person name="Schmutz J."/>
            <person name="Rokhsar D."/>
            <person name="Bevan M.W."/>
        </authorList>
    </citation>
    <scope>NUCLEOTIDE SEQUENCE</scope>
    <source>
        <strain evidence="1">Bd21</strain>
    </source>
</reference>
<dbReference type="EnsemblPlants" id="KQJ82906">
    <property type="protein sequence ID" value="KQJ82906"/>
    <property type="gene ID" value="BRADI_5g11970v3"/>
</dbReference>
<evidence type="ECO:0000313" key="3">
    <source>
        <dbReference type="Proteomes" id="UP000008810"/>
    </source>
</evidence>
<dbReference type="AlphaFoldDB" id="I1IYC1"/>
<protein>
    <submittedName>
        <fullName evidence="1 2">Uncharacterized protein</fullName>
    </submittedName>
</protein>
<dbReference type="InParanoid" id="I1IYC1"/>
<dbReference type="Gramene" id="KQJ82906">
    <property type="protein sequence ID" value="KQJ82906"/>
    <property type="gene ID" value="BRADI_5g11970v3"/>
</dbReference>
<reference evidence="2" key="3">
    <citation type="submission" date="2018-08" db="UniProtKB">
        <authorList>
            <consortium name="EnsemblPlants"/>
        </authorList>
    </citation>
    <scope>IDENTIFICATION</scope>
    <source>
        <strain evidence="2">cv. Bd21</strain>
    </source>
</reference>
<dbReference type="HOGENOM" id="CLU_168689_0_0_1"/>
<organism evidence="2">
    <name type="scientific">Brachypodium distachyon</name>
    <name type="common">Purple false brome</name>
    <name type="synonym">Trachynia distachya</name>
    <dbReference type="NCBI Taxonomy" id="15368"/>
    <lineage>
        <taxon>Eukaryota</taxon>
        <taxon>Viridiplantae</taxon>
        <taxon>Streptophyta</taxon>
        <taxon>Embryophyta</taxon>
        <taxon>Tracheophyta</taxon>
        <taxon>Spermatophyta</taxon>
        <taxon>Magnoliopsida</taxon>
        <taxon>Liliopsida</taxon>
        <taxon>Poales</taxon>
        <taxon>Poaceae</taxon>
        <taxon>BOP clade</taxon>
        <taxon>Pooideae</taxon>
        <taxon>Stipodae</taxon>
        <taxon>Brachypodieae</taxon>
        <taxon>Brachypodium</taxon>
    </lineage>
</organism>